<dbReference type="InterPro" id="IPR004507">
    <property type="entry name" value="UbiX-like"/>
</dbReference>
<evidence type="ECO:0000256" key="1">
    <source>
        <dbReference type="ARBA" id="ARBA00022602"/>
    </source>
</evidence>
<dbReference type="SUPFAM" id="SSF52507">
    <property type="entry name" value="Homo-oligomeric flavin-containing Cys decarboxylases, HFCD"/>
    <property type="match status" value="1"/>
</dbReference>
<sequence>MRPFILAVTGASGSIYALEFLKIMAECDVVVDAMISGAGERVLKIELGLEYTELPHVRRWYDADDFAAPMASGSSAYGGMAILPCSMGTLGAVAGGLSRNLLHRAADVTLKERRPLVLAVRETPLNGIHLKNMLTAHEAGAVICPAMPAFYHRPAGLNDLARDFAARVAALLGIEAPAMRRWEGSDV</sequence>
<keyword evidence="4 6" id="KW-0808">Transferase</keyword>
<dbReference type="Pfam" id="PF02441">
    <property type="entry name" value="Flavoprotein"/>
    <property type="match status" value="1"/>
</dbReference>
<evidence type="ECO:0000259" key="5">
    <source>
        <dbReference type="Pfam" id="PF02441"/>
    </source>
</evidence>
<dbReference type="EMBL" id="UOEX01000088">
    <property type="protein sequence ID" value="VAW34106.1"/>
    <property type="molecule type" value="Genomic_DNA"/>
</dbReference>
<dbReference type="InterPro" id="IPR036551">
    <property type="entry name" value="Flavin_trans-like"/>
</dbReference>
<dbReference type="GO" id="GO:0004659">
    <property type="term" value="F:prenyltransferase activity"/>
    <property type="evidence" value="ECO:0007669"/>
    <property type="project" value="UniProtKB-KW"/>
</dbReference>
<reference evidence="6" key="1">
    <citation type="submission" date="2018-06" db="EMBL/GenBank/DDBJ databases">
        <authorList>
            <person name="Zhirakovskaya E."/>
        </authorList>
    </citation>
    <scope>NUCLEOTIDE SEQUENCE</scope>
</reference>
<keyword evidence="2" id="KW-0285">Flavoprotein</keyword>
<gene>
    <name evidence="6" type="ORF">MNBD_DELTA03-896</name>
</gene>
<dbReference type="Gene3D" id="3.40.50.1950">
    <property type="entry name" value="Flavin prenyltransferase-like"/>
    <property type="match status" value="1"/>
</dbReference>
<evidence type="ECO:0000313" key="6">
    <source>
        <dbReference type="EMBL" id="VAW34106.1"/>
    </source>
</evidence>
<dbReference type="InterPro" id="IPR003382">
    <property type="entry name" value="Flavoprotein"/>
</dbReference>
<dbReference type="AlphaFoldDB" id="A0A3B0VPL4"/>
<dbReference type="HAMAP" id="MF_01984">
    <property type="entry name" value="ubiX_pad"/>
    <property type="match status" value="1"/>
</dbReference>
<organism evidence="6">
    <name type="scientific">hydrothermal vent metagenome</name>
    <dbReference type="NCBI Taxonomy" id="652676"/>
    <lineage>
        <taxon>unclassified sequences</taxon>
        <taxon>metagenomes</taxon>
        <taxon>ecological metagenomes</taxon>
    </lineage>
</organism>
<evidence type="ECO:0000256" key="3">
    <source>
        <dbReference type="ARBA" id="ARBA00022643"/>
    </source>
</evidence>
<accession>A0A3B0VPL4</accession>
<dbReference type="NCBIfam" id="TIGR00421">
    <property type="entry name" value="ubiX_pad"/>
    <property type="match status" value="1"/>
</dbReference>
<keyword evidence="3" id="KW-0288">FMN</keyword>
<keyword evidence="1" id="KW-0637">Prenyltransferase</keyword>
<name>A0A3B0VPL4_9ZZZZ</name>
<feature type="domain" description="Flavoprotein" evidence="5">
    <location>
        <begin position="4"/>
        <end position="162"/>
    </location>
</feature>
<proteinExistence type="inferred from homology"/>
<evidence type="ECO:0000256" key="4">
    <source>
        <dbReference type="ARBA" id="ARBA00022679"/>
    </source>
</evidence>
<evidence type="ECO:0000256" key="2">
    <source>
        <dbReference type="ARBA" id="ARBA00022630"/>
    </source>
</evidence>
<protein>
    <submittedName>
        <fullName evidence="6">Flavin prenyltransferase UbiX</fullName>
    </submittedName>
</protein>